<dbReference type="SUPFAM" id="SSF48008">
    <property type="entry name" value="GntR ligand-binding domain-like"/>
    <property type="match status" value="1"/>
</dbReference>
<evidence type="ECO:0000256" key="4">
    <source>
        <dbReference type="SAM" id="MobiDB-lite"/>
    </source>
</evidence>
<evidence type="ECO:0000256" key="1">
    <source>
        <dbReference type="ARBA" id="ARBA00023015"/>
    </source>
</evidence>
<dbReference type="PROSITE" id="PS50949">
    <property type="entry name" value="HTH_GNTR"/>
    <property type="match status" value="1"/>
</dbReference>
<evidence type="ECO:0000256" key="2">
    <source>
        <dbReference type="ARBA" id="ARBA00023125"/>
    </source>
</evidence>
<dbReference type="SMART" id="SM00895">
    <property type="entry name" value="FCD"/>
    <property type="match status" value="1"/>
</dbReference>
<evidence type="ECO:0000313" key="6">
    <source>
        <dbReference type="EMBL" id="PRC91157.1"/>
    </source>
</evidence>
<feature type="region of interest" description="Disordered" evidence="4">
    <location>
        <begin position="1"/>
        <end position="23"/>
    </location>
</feature>
<accession>A0A2S9GTV1</accession>
<name>A0A2S9GTV1_9BURK</name>
<keyword evidence="1" id="KW-0805">Transcription regulation</keyword>
<dbReference type="InterPro" id="IPR036388">
    <property type="entry name" value="WH-like_DNA-bd_sf"/>
</dbReference>
<keyword evidence="2" id="KW-0238">DNA-binding</keyword>
<sequence length="327" mass="36889">MKEKPALLPKSDTPTEARPNTAKPLRQRHVELAQRVYEVAINAGLNAGDRMPEQLLAIQCNVSRTPIRRALQLLAEQGIATIDPDGGYRMSNISDTSTGQISDLPQTEEDELFKAILDDLAARRIPTSQTLAALQRRYEASRLTVQNTLQRLLEEQFVERAAGQRWLFKPMVVGSEATAQSYEFRILMEPAALLSPGFKADPVTLAGMRQSLEALEQIAEENFDIQLAERLDYEFHIMIARACSNPFFQDALLNHHLRRRNVTAGGGTNIFRMRQSVRELLHIIEQIERNQMELAADLMRAHLRLLSFGRPRVVGRSIPPMPQTMSA</sequence>
<feature type="domain" description="HTH gntR-type" evidence="5">
    <location>
        <begin position="26"/>
        <end position="93"/>
    </location>
</feature>
<dbReference type="InterPro" id="IPR011711">
    <property type="entry name" value="GntR_C"/>
</dbReference>
<dbReference type="Pfam" id="PF07729">
    <property type="entry name" value="FCD"/>
    <property type="match status" value="1"/>
</dbReference>
<dbReference type="GO" id="GO:0003700">
    <property type="term" value="F:DNA-binding transcription factor activity"/>
    <property type="evidence" value="ECO:0007669"/>
    <property type="project" value="InterPro"/>
</dbReference>
<dbReference type="Gene3D" id="1.20.120.530">
    <property type="entry name" value="GntR ligand-binding domain-like"/>
    <property type="match status" value="1"/>
</dbReference>
<dbReference type="InterPro" id="IPR036390">
    <property type="entry name" value="WH_DNA-bd_sf"/>
</dbReference>
<keyword evidence="7" id="KW-1185">Reference proteome</keyword>
<comment type="caution">
    <text evidence="6">The sequence shown here is derived from an EMBL/GenBank/DDBJ whole genome shotgun (WGS) entry which is preliminary data.</text>
</comment>
<gene>
    <name evidence="6" type="ORF">S2091_4158</name>
</gene>
<reference evidence="6 7" key="1">
    <citation type="submission" date="2018-02" db="EMBL/GenBank/DDBJ databases">
        <title>Solimicrobium silvestre gen. nov., sp. nov., isolated from alpine forest soil.</title>
        <authorList>
            <person name="Margesin R."/>
            <person name="Albuquerque L."/>
            <person name="Zhang D.-C."/>
            <person name="Froufe H.J.C."/>
            <person name="Severino R."/>
            <person name="Roxo I."/>
            <person name="Egas C."/>
            <person name="Da Costa M.S."/>
        </authorList>
    </citation>
    <scope>NUCLEOTIDE SEQUENCE [LARGE SCALE GENOMIC DNA]</scope>
    <source>
        <strain evidence="6 7">S20-91</strain>
    </source>
</reference>
<organism evidence="6 7">
    <name type="scientific">Solimicrobium silvestre</name>
    <dbReference type="NCBI Taxonomy" id="2099400"/>
    <lineage>
        <taxon>Bacteria</taxon>
        <taxon>Pseudomonadati</taxon>
        <taxon>Pseudomonadota</taxon>
        <taxon>Betaproteobacteria</taxon>
        <taxon>Burkholderiales</taxon>
        <taxon>Oxalobacteraceae</taxon>
        <taxon>Solimicrobium</taxon>
    </lineage>
</organism>
<evidence type="ECO:0000256" key="3">
    <source>
        <dbReference type="ARBA" id="ARBA00023163"/>
    </source>
</evidence>
<dbReference type="AlphaFoldDB" id="A0A2S9GTV1"/>
<dbReference type="PANTHER" id="PTHR43537:SF49">
    <property type="entry name" value="TRANSCRIPTIONAL REGULATORY PROTEIN"/>
    <property type="match status" value="1"/>
</dbReference>
<dbReference type="EMBL" id="PUGF01000028">
    <property type="protein sequence ID" value="PRC91157.1"/>
    <property type="molecule type" value="Genomic_DNA"/>
</dbReference>
<dbReference type="Pfam" id="PF00392">
    <property type="entry name" value="GntR"/>
    <property type="match status" value="1"/>
</dbReference>
<protein>
    <submittedName>
        <fullName evidence="6">FCD domain</fullName>
    </submittedName>
</protein>
<dbReference type="Proteomes" id="UP000237839">
    <property type="component" value="Unassembled WGS sequence"/>
</dbReference>
<evidence type="ECO:0000313" key="7">
    <source>
        <dbReference type="Proteomes" id="UP000237839"/>
    </source>
</evidence>
<dbReference type="InterPro" id="IPR008920">
    <property type="entry name" value="TF_FadR/GntR_C"/>
</dbReference>
<dbReference type="SMART" id="SM00345">
    <property type="entry name" value="HTH_GNTR"/>
    <property type="match status" value="2"/>
</dbReference>
<dbReference type="SUPFAM" id="SSF46785">
    <property type="entry name" value="Winged helix' DNA-binding domain"/>
    <property type="match status" value="1"/>
</dbReference>
<dbReference type="RefSeq" id="WP_105533890.1">
    <property type="nucleotide sequence ID" value="NZ_PUGF01000028.1"/>
</dbReference>
<dbReference type="Gene3D" id="1.10.10.10">
    <property type="entry name" value="Winged helix-like DNA-binding domain superfamily/Winged helix DNA-binding domain"/>
    <property type="match status" value="1"/>
</dbReference>
<dbReference type="InterPro" id="IPR000524">
    <property type="entry name" value="Tscrpt_reg_HTH_GntR"/>
</dbReference>
<dbReference type="OrthoDB" id="5343379at2"/>
<evidence type="ECO:0000259" key="5">
    <source>
        <dbReference type="PROSITE" id="PS50949"/>
    </source>
</evidence>
<proteinExistence type="predicted"/>
<dbReference type="GO" id="GO:0003677">
    <property type="term" value="F:DNA binding"/>
    <property type="evidence" value="ECO:0007669"/>
    <property type="project" value="UniProtKB-KW"/>
</dbReference>
<keyword evidence="3" id="KW-0804">Transcription</keyword>
<dbReference type="PANTHER" id="PTHR43537">
    <property type="entry name" value="TRANSCRIPTIONAL REGULATOR, GNTR FAMILY"/>
    <property type="match status" value="1"/>
</dbReference>